<dbReference type="InterPro" id="IPR038911">
    <property type="entry name" value="SCLT1"/>
</dbReference>
<dbReference type="GO" id="GO:0005814">
    <property type="term" value="C:centriole"/>
    <property type="evidence" value="ECO:0007669"/>
    <property type="project" value="TreeGrafter"/>
</dbReference>
<feature type="non-terminal residue" evidence="3">
    <location>
        <position position="308"/>
    </location>
</feature>
<name>A0A820E6D9_9BILA</name>
<dbReference type="PANTHER" id="PTHR35970:SF1">
    <property type="entry name" value="SODIUM CHANNEL AND CLATHRIN LINKER 1"/>
    <property type="match status" value="1"/>
</dbReference>
<dbReference type="PANTHER" id="PTHR35970">
    <property type="entry name" value="SODIUM CHANNEL AND CLATHRIN LINKER 1"/>
    <property type="match status" value="1"/>
</dbReference>
<evidence type="ECO:0000256" key="2">
    <source>
        <dbReference type="SAM" id="MobiDB-lite"/>
    </source>
</evidence>
<dbReference type="AlphaFoldDB" id="A0A820E6D9"/>
<dbReference type="EMBL" id="CAJOAZ010011886">
    <property type="protein sequence ID" value="CAF4243826.1"/>
    <property type="molecule type" value="Genomic_DNA"/>
</dbReference>
<feature type="region of interest" description="Disordered" evidence="2">
    <location>
        <begin position="289"/>
        <end position="308"/>
    </location>
</feature>
<dbReference type="Proteomes" id="UP000663844">
    <property type="component" value="Unassembled WGS sequence"/>
</dbReference>
<feature type="coiled-coil region" evidence="1">
    <location>
        <begin position="51"/>
        <end position="106"/>
    </location>
</feature>
<dbReference type="GO" id="GO:0060271">
    <property type="term" value="P:cilium assembly"/>
    <property type="evidence" value="ECO:0007669"/>
    <property type="project" value="TreeGrafter"/>
</dbReference>
<gene>
    <name evidence="3" type="ORF">OXD698_LOCUS43071</name>
</gene>
<evidence type="ECO:0000256" key="1">
    <source>
        <dbReference type="SAM" id="Coils"/>
    </source>
</evidence>
<dbReference type="GO" id="GO:0045162">
    <property type="term" value="P:clustering of voltage-gated sodium channels"/>
    <property type="evidence" value="ECO:0007669"/>
    <property type="project" value="InterPro"/>
</dbReference>
<accession>A0A820E6D9</accession>
<keyword evidence="1" id="KW-0175">Coiled coil</keyword>
<reference evidence="3" key="1">
    <citation type="submission" date="2021-02" db="EMBL/GenBank/DDBJ databases">
        <authorList>
            <person name="Nowell W R."/>
        </authorList>
    </citation>
    <scope>NUCLEOTIDE SEQUENCE</scope>
</reference>
<protein>
    <submittedName>
        <fullName evidence="3">Uncharacterized protein</fullName>
    </submittedName>
</protein>
<proteinExistence type="predicted"/>
<sequence>KLDETMDQLQHQVHIQSTTEHTNDGGQDRFEHERMHRTIDELIEQAAVKTRTAVEDVRQQYNENLERIMQEYNTMEAELNQKQIEFDKCLRAKRSVEEELEKILQERRFNLEKSSIDNDDLAKRCFNSERERDEIQLKYEQIHQTYKILQQSYDAEKINHEHKQKELTERLQKVTNDLDKMTRDYTATFNELNELKKRLSSTQSEQILLQRRITELIKRHEEQIVEKETECLTRLKQRDDVNRTTFNELRNLVNRQQRMIMKYKEECHTIASQSETKISELKQKIENIRTRNEQLQSENADVKRKETE</sequence>
<evidence type="ECO:0000313" key="3">
    <source>
        <dbReference type="EMBL" id="CAF4243826.1"/>
    </source>
</evidence>
<organism evidence="3 4">
    <name type="scientific">Adineta steineri</name>
    <dbReference type="NCBI Taxonomy" id="433720"/>
    <lineage>
        <taxon>Eukaryota</taxon>
        <taxon>Metazoa</taxon>
        <taxon>Spiralia</taxon>
        <taxon>Gnathifera</taxon>
        <taxon>Rotifera</taxon>
        <taxon>Eurotatoria</taxon>
        <taxon>Bdelloidea</taxon>
        <taxon>Adinetida</taxon>
        <taxon>Adinetidae</taxon>
        <taxon>Adineta</taxon>
    </lineage>
</organism>
<comment type="caution">
    <text evidence="3">The sequence shown here is derived from an EMBL/GenBank/DDBJ whole genome shotgun (WGS) entry which is preliminary data.</text>
</comment>
<evidence type="ECO:0000313" key="4">
    <source>
        <dbReference type="Proteomes" id="UP000663844"/>
    </source>
</evidence>
<feature type="non-terminal residue" evidence="3">
    <location>
        <position position="1"/>
    </location>
</feature>